<protein>
    <submittedName>
        <fullName evidence="2">Uncharacterized protein</fullName>
    </submittedName>
</protein>
<gene>
    <name evidence="2" type="ORF">IPOD504_LOCUS8767</name>
</gene>
<dbReference type="Proteomes" id="UP000837857">
    <property type="component" value="Chromosome 21"/>
</dbReference>
<keyword evidence="3" id="KW-1185">Reference proteome</keyword>
<feature type="compositionally biased region" description="Gly residues" evidence="1">
    <location>
        <begin position="123"/>
        <end position="134"/>
    </location>
</feature>
<evidence type="ECO:0000313" key="3">
    <source>
        <dbReference type="Proteomes" id="UP000837857"/>
    </source>
</evidence>
<evidence type="ECO:0000313" key="2">
    <source>
        <dbReference type="EMBL" id="CAH2054754.1"/>
    </source>
</evidence>
<organism evidence="2 3">
    <name type="scientific">Iphiclides podalirius</name>
    <name type="common">scarce swallowtail</name>
    <dbReference type="NCBI Taxonomy" id="110791"/>
    <lineage>
        <taxon>Eukaryota</taxon>
        <taxon>Metazoa</taxon>
        <taxon>Ecdysozoa</taxon>
        <taxon>Arthropoda</taxon>
        <taxon>Hexapoda</taxon>
        <taxon>Insecta</taxon>
        <taxon>Pterygota</taxon>
        <taxon>Neoptera</taxon>
        <taxon>Endopterygota</taxon>
        <taxon>Lepidoptera</taxon>
        <taxon>Glossata</taxon>
        <taxon>Ditrysia</taxon>
        <taxon>Papilionoidea</taxon>
        <taxon>Papilionidae</taxon>
        <taxon>Papilioninae</taxon>
        <taxon>Iphiclides</taxon>
    </lineage>
</organism>
<accession>A0ABN8IGM2</accession>
<evidence type="ECO:0000256" key="1">
    <source>
        <dbReference type="SAM" id="MobiDB-lite"/>
    </source>
</evidence>
<proteinExistence type="predicted"/>
<name>A0ABN8IGM2_9NEOP</name>
<dbReference type="EMBL" id="OW152833">
    <property type="protein sequence ID" value="CAH2054754.1"/>
    <property type="molecule type" value="Genomic_DNA"/>
</dbReference>
<reference evidence="2" key="1">
    <citation type="submission" date="2022-03" db="EMBL/GenBank/DDBJ databases">
        <authorList>
            <person name="Martin H S."/>
        </authorList>
    </citation>
    <scope>NUCLEOTIDE SEQUENCE</scope>
</reference>
<feature type="non-terminal residue" evidence="2">
    <location>
        <position position="166"/>
    </location>
</feature>
<sequence length="166" mass="16716">MCVGISAAGTPPPPGRTCGCCSGRGGGYALGSSWGGPGLEGNSGRMGLASEAAPQGLRGEVPLHGDGHSQPLRCAPLPDRTDAVSSWGGVGASTSFCNDPTRSAEAPPATTPGRRGAGEGGERGGWTKGGGGGTVTQSPSTVSPYESRLTIPLRFTVMNFLIYRRK</sequence>
<feature type="compositionally biased region" description="Polar residues" evidence="1">
    <location>
        <begin position="92"/>
        <end position="101"/>
    </location>
</feature>
<feature type="region of interest" description="Disordered" evidence="1">
    <location>
        <begin position="61"/>
        <end position="145"/>
    </location>
</feature>